<gene>
    <name evidence="2" type="ORF">Phpb_02832</name>
</gene>
<keyword evidence="3" id="KW-1185">Reference proteome</keyword>
<evidence type="ECO:0000313" key="3">
    <source>
        <dbReference type="Proteomes" id="UP000092665"/>
    </source>
</evidence>
<keyword evidence="1" id="KW-0812">Transmembrane</keyword>
<dbReference type="Proteomes" id="UP000092665">
    <property type="component" value="Unassembled WGS sequence"/>
</dbReference>
<keyword evidence="1" id="KW-0472">Membrane</keyword>
<keyword evidence="1" id="KW-1133">Transmembrane helix</keyword>
<organism evidence="2 3">
    <name type="scientific">Photorhabdus namnaonensis</name>
    <dbReference type="NCBI Taxonomy" id="1851568"/>
    <lineage>
        <taxon>Bacteria</taxon>
        <taxon>Pseudomonadati</taxon>
        <taxon>Pseudomonadota</taxon>
        <taxon>Gammaproteobacteria</taxon>
        <taxon>Enterobacterales</taxon>
        <taxon>Morganellaceae</taxon>
        <taxon>Photorhabdus</taxon>
    </lineage>
</organism>
<reference evidence="3" key="1">
    <citation type="submission" date="2015-11" db="EMBL/GenBank/DDBJ databases">
        <authorList>
            <person name="Tobias N.J."/>
            <person name="Mishra B."/>
            <person name="Gupta D.K."/>
            <person name="Thines M."/>
            <person name="Stinear T.P."/>
            <person name="Bode H.B."/>
        </authorList>
    </citation>
    <scope>NUCLEOTIDE SEQUENCE [LARGE SCALE GENOMIC DNA]</scope>
    <source>
        <strain evidence="3">PB45.5</strain>
    </source>
</reference>
<name>A0A1B8YGY0_9GAMM</name>
<feature type="transmembrane region" description="Helical" evidence="1">
    <location>
        <begin position="6"/>
        <end position="21"/>
    </location>
</feature>
<accession>A0A1B8YGY0</accession>
<feature type="transmembrane region" description="Helical" evidence="1">
    <location>
        <begin position="68"/>
        <end position="88"/>
    </location>
</feature>
<proteinExistence type="predicted"/>
<dbReference type="AlphaFoldDB" id="A0A1B8YGY0"/>
<evidence type="ECO:0000313" key="2">
    <source>
        <dbReference type="EMBL" id="OCA54388.1"/>
    </source>
</evidence>
<sequence>MIDYLYIIFSLLALYPLYCAFKKLLIPYDVYINLLAILLMMASNIFHLNVAYTGQIPFLSVSTSDNDFMLYTSFILSFLCTITFMIACGKHYRKNKW</sequence>
<feature type="transmembrane region" description="Helical" evidence="1">
    <location>
        <begin position="28"/>
        <end position="48"/>
    </location>
</feature>
<evidence type="ECO:0000256" key="1">
    <source>
        <dbReference type="SAM" id="Phobius"/>
    </source>
</evidence>
<comment type="caution">
    <text evidence="2">The sequence shown here is derived from an EMBL/GenBank/DDBJ whole genome shotgun (WGS) entry which is preliminary data.</text>
</comment>
<dbReference type="EMBL" id="LOIC01000072">
    <property type="protein sequence ID" value="OCA54388.1"/>
    <property type="molecule type" value="Genomic_DNA"/>
</dbReference>
<protein>
    <submittedName>
        <fullName evidence="2">Uncharacterized protein</fullName>
    </submittedName>
</protein>